<name>A0A0A2ZWE5_9PAST</name>
<gene>
    <name evidence="1" type="ORF">IO48_10980</name>
</gene>
<evidence type="ECO:0000313" key="2">
    <source>
        <dbReference type="Proteomes" id="UP000030554"/>
    </source>
</evidence>
<reference evidence="1 2" key="1">
    <citation type="submission" date="2014-07" db="EMBL/GenBank/DDBJ databases">
        <title>Chaperone-usher fimbriae in a diverse selection of Gallibacterium genomes.</title>
        <authorList>
            <person name="Kudirkiene E."/>
            <person name="Bager R.J."/>
            <person name="Johnson T.J."/>
            <person name="Bojesen A.M."/>
        </authorList>
    </citation>
    <scope>NUCLEOTIDE SEQUENCE [LARGE SCALE GENOMIC DNA]</scope>
    <source>
        <strain evidence="1 2">4895</strain>
    </source>
</reference>
<sequence>MVRADIKLYRGDDKRLKFSLTQNCKPFNVEDCRFSLTVSPEADGEPFTLTTEDGNIQAFENYAVVHFSHTLTRDAQWRRGQYDLQMTGLNGAVTTVVAGRITLTHDITR</sequence>
<organism evidence="1 2">
    <name type="scientific">Gallibacterium anatis 4895</name>
    <dbReference type="NCBI Taxonomy" id="1396510"/>
    <lineage>
        <taxon>Bacteria</taxon>
        <taxon>Pseudomonadati</taxon>
        <taxon>Pseudomonadota</taxon>
        <taxon>Gammaproteobacteria</taxon>
        <taxon>Pasteurellales</taxon>
        <taxon>Pasteurellaceae</taxon>
        <taxon>Gallibacterium</taxon>
    </lineage>
</organism>
<dbReference type="RefSeq" id="WP_039164523.1">
    <property type="nucleotide sequence ID" value="NZ_JPJQ01000054.1"/>
</dbReference>
<dbReference type="AlphaFoldDB" id="A0A0A2ZWE5"/>
<dbReference type="EMBL" id="JPJQ01000054">
    <property type="protein sequence ID" value="KGQ59737.1"/>
    <property type="molecule type" value="Genomic_DNA"/>
</dbReference>
<evidence type="ECO:0000313" key="1">
    <source>
        <dbReference type="EMBL" id="KGQ59737.1"/>
    </source>
</evidence>
<dbReference type="Proteomes" id="UP000030554">
    <property type="component" value="Unassembled WGS sequence"/>
</dbReference>
<protein>
    <submittedName>
        <fullName evidence="1">Uncharacterized protein</fullName>
    </submittedName>
</protein>
<comment type="caution">
    <text evidence="1">The sequence shown here is derived from an EMBL/GenBank/DDBJ whole genome shotgun (WGS) entry which is preliminary data.</text>
</comment>
<proteinExistence type="predicted"/>
<accession>A0A0A2ZWE5</accession>